<name>A0A3R9EV85_9PSEU</name>
<evidence type="ECO:0000313" key="4">
    <source>
        <dbReference type="Proteomes" id="UP000267081"/>
    </source>
</evidence>
<gene>
    <name evidence="3" type="ORF">EIY87_07905</name>
</gene>
<dbReference type="Proteomes" id="UP000267081">
    <property type="component" value="Unassembled WGS sequence"/>
</dbReference>
<accession>A0A3R9EV85</accession>
<evidence type="ECO:0000313" key="3">
    <source>
        <dbReference type="EMBL" id="RSD21751.1"/>
    </source>
</evidence>
<sequence length="109" mass="11020">MRGKHRDAAAHALGVLDDPAEFAAHLRDCARCRVAVAGFRSVGDALAEADRLGYLPRGGSAGPGYPLPVGGPAGGADRFASAASIVSPARVVAGSGRAPRDLPWSAGFQ</sequence>
<dbReference type="Gene3D" id="1.10.10.1320">
    <property type="entry name" value="Anti-sigma factor, zinc-finger domain"/>
    <property type="match status" value="1"/>
</dbReference>
<evidence type="ECO:0000256" key="1">
    <source>
        <dbReference type="ARBA" id="ARBA00023015"/>
    </source>
</evidence>
<dbReference type="RefSeq" id="WP_125307009.1">
    <property type="nucleotide sequence ID" value="NZ_RSEC01000032.1"/>
</dbReference>
<evidence type="ECO:0008006" key="5">
    <source>
        <dbReference type="Google" id="ProtNLM"/>
    </source>
</evidence>
<keyword evidence="4" id="KW-1185">Reference proteome</keyword>
<dbReference type="OrthoDB" id="3697795at2"/>
<dbReference type="EMBL" id="RSEC01000032">
    <property type="protein sequence ID" value="RSD21751.1"/>
    <property type="molecule type" value="Genomic_DNA"/>
</dbReference>
<dbReference type="AlphaFoldDB" id="A0A3R9EV85"/>
<comment type="caution">
    <text evidence="3">The sequence shown here is derived from an EMBL/GenBank/DDBJ whole genome shotgun (WGS) entry which is preliminary data.</text>
</comment>
<reference evidence="3 4" key="1">
    <citation type="submission" date="2018-12" db="EMBL/GenBank/DDBJ databases">
        <title>Amycolatopsis eburnea sp. nov. actinomycete associate with arbuscular mycorrhiza fungal spore.</title>
        <authorList>
            <person name="Lumyong S."/>
            <person name="Chaiya L."/>
        </authorList>
    </citation>
    <scope>NUCLEOTIDE SEQUENCE [LARGE SCALE GENOMIC DNA]</scope>
    <source>
        <strain evidence="3 4">GLM-1</strain>
    </source>
</reference>
<keyword evidence="1" id="KW-0805">Transcription regulation</keyword>
<dbReference type="InterPro" id="IPR041916">
    <property type="entry name" value="Anti_sigma_zinc_sf"/>
</dbReference>
<protein>
    <recommendedName>
        <fullName evidence="5">Zf-HC2 domain-containing protein</fullName>
    </recommendedName>
</protein>
<evidence type="ECO:0000256" key="2">
    <source>
        <dbReference type="ARBA" id="ARBA00023163"/>
    </source>
</evidence>
<keyword evidence="2" id="KW-0804">Transcription</keyword>
<organism evidence="3 4">
    <name type="scientific">Amycolatopsis eburnea</name>
    <dbReference type="NCBI Taxonomy" id="2267691"/>
    <lineage>
        <taxon>Bacteria</taxon>
        <taxon>Bacillati</taxon>
        <taxon>Actinomycetota</taxon>
        <taxon>Actinomycetes</taxon>
        <taxon>Pseudonocardiales</taxon>
        <taxon>Pseudonocardiaceae</taxon>
        <taxon>Amycolatopsis</taxon>
    </lineage>
</organism>
<proteinExistence type="predicted"/>